<dbReference type="InterPro" id="IPR036859">
    <property type="entry name" value="CAP-Gly_dom_sf"/>
</dbReference>
<evidence type="ECO:0000259" key="5">
    <source>
        <dbReference type="PROSITE" id="PS50245"/>
    </source>
</evidence>
<dbReference type="Pfam" id="PF14560">
    <property type="entry name" value="Ubiquitin_2"/>
    <property type="match status" value="1"/>
</dbReference>
<comment type="subcellular location">
    <subcellularLocation>
        <location evidence="1">Cytoplasm</location>
    </subcellularLocation>
</comment>
<evidence type="ECO:0000256" key="2">
    <source>
        <dbReference type="ARBA" id="ARBA00022490"/>
    </source>
</evidence>
<dbReference type="SUPFAM" id="SSF54236">
    <property type="entry name" value="Ubiquitin-like"/>
    <property type="match status" value="1"/>
</dbReference>
<dbReference type="PANTHER" id="PTHR18916">
    <property type="entry name" value="DYNACTIN 1-RELATED MICROTUBULE-BINDING"/>
    <property type="match status" value="1"/>
</dbReference>
<accession>A0A9P6TWA3</accession>
<dbReference type="Proteomes" id="UP000807716">
    <property type="component" value="Unassembled WGS sequence"/>
</dbReference>
<dbReference type="PANTHER" id="PTHR18916:SF85">
    <property type="entry name" value="TUBULIN-FOLDING COFACTOR B"/>
    <property type="match status" value="1"/>
</dbReference>
<comment type="caution">
    <text evidence="6">The sequence shown here is derived from an EMBL/GenBank/DDBJ whole genome shotgun (WGS) entry which is preliminary data.</text>
</comment>
<evidence type="ECO:0000313" key="6">
    <source>
        <dbReference type="EMBL" id="KAG0249419.1"/>
    </source>
</evidence>
<dbReference type="GO" id="GO:0043014">
    <property type="term" value="F:alpha-tubulin binding"/>
    <property type="evidence" value="ECO:0007669"/>
    <property type="project" value="InterPro"/>
</dbReference>
<name>A0A9P6TWA3_9FUNG</name>
<dbReference type="GO" id="GO:0035371">
    <property type="term" value="C:microtubule plus-end"/>
    <property type="evidence" value="ECO:0007669"/>
    <property type="project" value="TreeGrafter"/>
</dbReference>
<dbReference type="PROSITE" id="PS50245">
    <property type="entry name" value="CAP_GLY_2"/>
    <property type="match status" value="1"/>
</dbReference>
<sequence>MSILNLFITSEHNNIELRLSKALTIESVKARLEPITGVSPAFQQLQLHKDGVFVTSMEGDPNAMLGSFPIEDYWTIHVIDTNPSKVKGQFNDVSLVEKFEISQEEYEKRTDSVLAFKQRNRLGRFADAASTSSASSDKDQLYDEAAQTMKVGDRCEVDLGGDSMKRRGTIKFLGKTEFLPGLWVGVQYDEPLGKHDGSVDGVRYFTCPPKYGSFVRPDKLKTGDFPEEDLFSDEDI</sequence>
<evidence type="ECO:0000256" key="1">
    <source>
        <dbReference type="ARBA" id="ARBA00004496"/>
    </source>
</evidence>
<dbReference type="InterPro" id="IPR000938">
    <property type="entry name" value="CAP-Gly_domain"/>
</dbReference>
<proteinExistence type="inferred from homology"/>
<dbReference type="SMART" id="SM01052">
    <property type="entry name" value="CAP_GLY"/>
    <property type="match status" value="1"/>
</dbReference>
<evidence type="ECO:0000256" key="4">
    <source>
        <dbReference type="ARBA" id="ARBA00025779"/>
    </source>
</evidence>
<evidence type="ECO:0000256" key="3">
    <source>
        <dbReference type="ARBA" id="ARBA00023186"/>
    </source>
</evidence>
<protein>
    <recommendedName>
        <fullName evidence="5">CAP-Gly domain-containing protein</fullName>
    </recommendedName>
</protein>
<dbReference type="AlphaFoldDB" id="A0A9P6TWA3"/>
<organism evidence="6 7">
    <name type="scientific">Actinomortierella ambigua</name>
    <dbReference type="NCBI Taxonomy" id="1343610"/>
    <lineage>
        <taxon>Eukaryota</taxon>
        <taxon>Fungi</taxon>
        <taxon>Fungi incertae sedis</taxon>
        <taxon>Mucoromycota</taxon>
        <taxon>Mortierellomycotina</taxon>
        <taxon>Mortierellomycetes</taxon>
        <taxon>Mortierellales</taxon>
        <taxon>Mortierellaceae</taxon>
        <taxon>Actinomortierella</taxon>
    </lineage>
</organism>
<evidence type="ECO:0000313" key="7">
    <source>
        <dbReference type="Proteomes" id="UP000807716"/>
    </source>
</evidence>
<gene>
    <name evidence="6" type="ORF">DFQ27_000144</name>
</gene>
<keyword evidence="2" id="KW-0963">Cytoplasm</keyword>
<dbReference type="GO" id="GO:0005938">
    <property type="term" value="C:cell cortex"/>
    <property type="evidence" value="ECO:0007669"/>
    <property type="project" value="TreeGrafter"/>
</dbReference>
<dbReference type="GO" id="GO:0051010">
    <property type="term" value="F:microtubule plus-end binding"/>
    <property type="evidence" value="ECO:0007669"/>
    <property type="project" value="TreeGrafter"/>
</dbReference>
<dbReference type="GO" id="GO:0005634">
    <property type="term" value="C:nucleus"/>
    <property type="evidence" value="ECO:0007669"/>
    <property type="project" value="TreeGrafter"/>
</dbReference>
<dbReference type="PROSITE" id="PS00845">
    <property type="entry name" value="CAP_GLY_1"/>
    <property type="match status" value="1"/>
</dbReference>
<comment type="similarity">
    <text evidence="4">Belongs to the TBCB family.</text>
</comment>
<dbReference type="Pfam" id="PF01302">
    <property type="entry name" value="CAP_GLY"/>
    <property type="match status" value="1"/>
</dbReference>
<reference evidence="6" key="1">
    <citation type="journal article" date="2020" name="Fungal Divers.">
        <title>Resolving the Mortierellaceae phylogeny through synthesis of multi-gene phylogenetics and phylogenomics.</title>
        <authorList>
            <person name="Vandepol N."/>
            <person name="Liber J."/>
            <person name="Desiro A."/>
            <person name="Na H."/>
            <person name="Kennedy M."/>
            <person name="Barry K."/>
            <person name="Grigoriev I.V."/>
            <person name="Miller A.N."/>
            <person name="O'Donnell K."/>
            <person name="Stajich J.E."/>
            <person name="Bonito G."/>
        </authorList>
    </citation>
    <scope>NUCLEOTIDE SEQUENCE</scope>
    <source>
        <strain evidence="6">BC1065</strain>
    </source>
</reference>
<dbReference type="Gene3D" id="3.10.20.90">
    <property type="entry name" value="Phosphatidylinositol 3-kinase Catalytic Subunit, Chain A, domain 1"/>
    <property type="match status" value="1"/>
</dbReference>
<dbReference type="InterPro" id="IPR029071">
    <property type="entry name" value="Ubiquitin-like_domsf"/>
</dbReference>
<dbReference type="GO" id="GO:0031122">
    <property type="term" value="P:cytoplasmic microtubule organization"/>
    <property type="evidence" value="ECO:0007669"/>
    <property type="project" value="TreeGrafter"/>
</dbReference>
<keyword evidence="3" id="KW-0143">Chaperone</keyword>
<dbReference type="InterPro" id="IPR000626">
    <property type="entry name" value="Ubiquitin-like_dom"/>
</dbReference>
<dbReference type="GO" id="GO:0007023">
    <property type="term" value="P:post-chaperonin tubulin folding pathway"/>
    <property type="evidence" value="ECO:0007669"/>
    <property type="project" value="InterPro"/>
</dbReference>
<dbReference type="EMBL" id="JAAAJB010001004">
    <property type="protein sequence ID" value="KAG0249419.1"/>
    <property type="molecule type" value="Genomic_DNA"/>
</dbReference>
<dbReference type="GO" id="GO:0005829">
    <property type="term" value="C:cytosol"/>
    <property type="evidence" value="ECO:0007669"/>
    <property type="project" value="UniProtKB-ARBA"/>
</dbReference>
<dbReference type="Gene3D" id="2.30.30.190">
    <property type="entry name" value="CAP Gly-rich-like domain"/>
    <property type="match status" value="1"/>
</dbReference>
<feature type="domain" description="CAP-Gly" evidence="5">
    <location>
        <begin position="174"/>
        <end position="216"/>
    </location>
</feature>
<keyword evidence="7" id="KW-1185">Reference proteome</keyword>
<dbReference type="GO" id="GO:0007021">
    <property type="term" value="P:tubulin complex assembly"/>
    <property type="evidence" value="ECO:0007669"/>
    <property type="project" value="InterPro"/>
</dbReference>
<dbReference type="FunFam" id="2.30.30.190:FF:000013">
    <property type="entry name" value="Tubulin-folding cofactor B"/>
    <property type="match status" value="1"/>
</dbReference>
<dbReference type="CDD" id="cd01789">
    <property type="entry name" value="Ubl_TBCB"/>
    <property type="match status" value="1"/>
</dbReference>
<dbReference type="InterPro" id="IPR045172">
    <property type="entry name" value="TBCB_Ubl"/>
</dbReference>
<dbReference type="OrthoDB" id="2130750at2759"/>
<dbReference type="SUPFAM" id="SSF74924">
    <property type="entry name" value="Cap-Gly domain"/>
    <property type="match status" value="1"/>
</dbReference>